<protein>
    <submittedName>
        <fullName evidence="2">M15 family peptidase</fullName>
    </submittedName>
</protein>
<organism evidence="2 3">
    <name type="scientific">Hanamia caeni</name>
    <dbReference type="NCBI Taxonomy" id="2294116"/>
    <lineage>
        <taxon>Bacteria</taxon>
        <taxon>Pseudomonadati</taxon>
        <taxon>Bacteroidota</taxon>
        <taxon>Chitinophagia</taxon>
        <taxon>Chitinophagales</taxon>
        <taxon>Chitinophagaceae</taxon>
        <taxon>Hanamia</taxon>
    </lineage>
</organism>
<accession>A0A3M9NR09</accession>
<name>A0A3M9NR09_9BACT</name>
<sequence>MKQFTASNFKGQCTIDEDFEPTLIKMNAIAQKYNITVIVNSSFRIDANVPGAIVTPATHSNHMIGHAIDCNLEYAGGYYNSHRMQNDTGIVRQFINELKAGGIRWGGDFHGSPDPVHFDDALNVKDMTAWTTKYRQAHGVDTSTIA</sequence>
<dbReference type="OrthoDB" id="979252at2"/>
<evidence type="ECO:0000259" key="1">
    <source>
        <dbReference type="Pfam" id="PF13539"/>
    </source>
</evidence>
<feature type="domain" description="Peptidase M15C" evidence="1">
    <location>
        <begin position="57"/>
        <end position="119"/>
    </location>
</feature>
<dbReference type="GO" id="GO:0008233">
    <property type="term" value="F:peptidase activity"/>
    <property type="evidence" value="ECO:0007669"/>
    <property type="project" value="InterPro"/>
</dbReference>
<reference evidence="2 3" key="1">
    <citation type="submission" date="2018-11" db="EMBL/GenBank/DDBJ databases">
        <title>Draft genome sequence of Ferruginibacter sp. BO-59.</title>
        <authorList>
            <person name="Im W.T."/>
        </authorList>
    </citation>
    <scope>NUCLEOTIDE SEQUENCE [LARGE SCALE GENOMIC DNA]</scope>
    <source>
        <strain evidence="2 3">BO-59</strain>
    </source>
</reference>
<gene>
    <name evidence="2" type="ORF">EFY79_02305</name>
</gene>
<proteinExistence type="predicted"/>
<dbReference type="InterPro" id="IPR009045">
    <property type="entry name" value="Zn_M74/Hedgehog-like"/>
</dbReference>
<evidence type="ECO:0000313" key="3">
    <source>
        <dbReference type="Proteomes" id="UP000267223"/>
    </source>
</evidence>
<dbReference type="EMBL" id="RJJR01000001">
    <property type="protein sequence ID" value="RNI40150.1"/>
    <property type="molecule type" value="Genomic_DNA"/>
</dbReference>
<dbReference type="InterPro" id="IPR039561">
    <property type="entry name" value="Peptidase_M15C"/>
</dbReference>
<comment type="caution">
    <text evidence="2">The sequence shown here is derived from an EMBL/GenBank/DDBJ whole genome shotgun (WGS) entry which is preliminary data.</text>
</comment>
<keyword evidence="3" id="KW-1185">Reference proteome</keyword>
<dbReference type="Pfam" id="PF13539">
    <property type="entry name" value="Peptidase_M15_4"/>
    <property type="match status" value="1"/>
</dbReference>
<dbReference type="AlphaFoldDB" id="A0A3M9NR09"/>
<evidence type="ECO:0000313" key="2">
    <source>
        <dbReference type="EMBL" id="RNI40150.1"/>
    </source>
</evidence>
<dbReference type="SUPFAM" id="SSF55166">
    <property type="entry name" value="Hedgehog/DD-peptidase"/>
    <property type="match status" value="1"/>
</dbReference>
<dbReference type="Proteomes" id="UP000267223">
    <property type="component" value="Unassembled WGS sequence"/>
</dbReference>
<dbReference type="Gene3D" id="3.30.1380.10">
    <property type="match status" value="1"/>
</dbReference>
<dbReference type="RefSeq" id="WP_123119041.1">
    <property type="nucleotide sequence ID" value="NZ_RJJR01000001.1"/>
</dbReference>